<dbReference type="AlphaFoldDB" id="A0A6P2X7E4"/>
<dbReference type="RefSeq" id="WP_174972849.1">
    <property type="nucleotide sequence ID" value="NZ_CABVQT010000004.1"/>
</dbReference>
<keyword evidence="1" id="KW-0732">Signal</keyword>
<feature type="signal peptide" evidence="1">
    <location>
        <begin position="1"/>
        <end position="19"/>
    </location>
</feature>
<protein>
    <recommendedName>
        <fullName evidence="4">Lipoprotein</fullName>
    </recommendedName>
</protein>
<dbReference type="Proteomes" id="UP000494182">
    <property type="component" value="Unassembled WGS sequence"/>
</dbReference>
<proteinExistence type="predicted"/>
<accession>A0A6P2X7E4</accession>
<dbReference type="PROSITE" id="PS51257">
    <property type="entry name" value="PROKAR_LIPOPROTEIN"/>
    <property type="match status" value="1"/>
</dbReference>
<name>A0A6P2X7E4_9BURK</name>
<dbReference type="EMBL" id="CABVQT010000004">
    <property type="protein sequence ID" value="VWD04807.1"/>
    <property type="molecule type" value="Genomic_DNA"/>
</dbReference>
<feature type="chain" id="PRO_5026846670" description="Lipoprotein" evidence="1">
    <location>
        <begin position="20"/>
        <end position="300"/>
    </location>
</feature>
<reference evidence="2 3" key="1">
    <citation type="submission" date="2019-09" db="EMBL/GenBank/DDBJ databases">
        <authorList>
            <person name="Depoorter E."/>
        </authorList>
    </citation>
    <scope>NUCLEOTIDE SEQUENCE [LARGE SCALE GENOMIC DNA]</scope>
    <source>
        <strain evidence="2">R-71171</strain>
    </source>
</reference>
<organism evidence="2 3">
    <name type="scientific">Burkholderia contaminans</name>
    <dbReference type="NCBI Taxonomy" id="488447"/>
    <lineage>
        <taxon>Bacteria</taxon>
        <taxon>Pseudomonadati</taxon>
        <taxon>Pseudomonadota</taxon>
        <taxon>Betaproteobacteria</taxon>
        <taxon>Burkholderiales</taxon>
        <taxon>Burkholderiaceae</taxon>
        <taxon>Burkholderia</taxon>
        <taxon>Burkholderia cepacia complex</taxon>
    </lineage>
</organism>
<evidence type="ECO:0000256" key="1">
    <source>
        <dbReference type="SAM" id="SignalP"/>
    </source>
</evidence>
<evidence type="ECO:0008006" key="4">
    <source>
        <dbReference type="Google" id="ProtNLM"/>
    </source>
</evidence>
<evidence type="ECO:0000313" key="2">
    <source>
        <dbReference type="EMBL" id="VWD04807.1"/>
    </source>
</evidence>
<sequence>MRFFLLTIVTALLAACSHAPQVATKAMPPAPGADRDRTALIDAFVKRLADVANSGEMFDVDATMHRLDLRYQADTIGSAPLAPNCHGDCNARRINRTTVIADTPNWYQPTQFTWLSNESTVNAALPPAFEYAVDHPPQDTTRAMLKFASLSRFACITEADVVHALPTAHQTGGSIGAPFAVKFFGTQGLTNDDFGTWLTFWFERGSPCAQEVKIEQDQKQGMRFKRAVWNHDLCVAEEQHDYCVAHGGLDVSAADLKGIDAYVNAHCPTIQAMYAKEPHTGQPPPSGRVGNWNRRNPCGF</sequence>
<evidence type="ECO:0000313" key="3">
    <source>
        <dbReference type="Proteomes" id="UP000494182"/>
    </source>
</evidence>
<gene>
    <name evidence="2" type="ORF">BCO71171_02084</name>
</gene>